<accession>A0ABW3STX7</accession>
<dbReference type="NCBIfam" id="NF047558">
    <property type="entry name" value="TPR_END_plus"/>
    <property type="match status" value="1"/>
</dbReference>
<feature type="chain" id="PRO_5045182521" evidence="1">
    <location>
        <begin position="21"/>
        <end position="306"/>
    </location>
</feature>
<name>A0ABW3STX7_9BACT</name>
<dbReference type="RefSeq" id="WP_377530207.1">
    <property type="nucleotide sequence ID" value="NZ_JBHTLD010000179.1"/>
</dbReference>
<dbReference type="Pfam" id="PF20329">
    <property type="entry name" value="DUF6624"/>
    <property type="match status" value="1"/>
</dbReference>
<reference evidence="3" key="1">
    <citation type="journal article" date="2019" name="Int. J. Syst. Evol. Microbiol.">
        <title>The Global Catalogue of Microorganisms (GCM) 10K type strain sequencing project: providing services to taxonomists for standard genome sequencing and annotation.</title>
        <authorList>
            <consortium name="The Broad Institute Genomics Platform"/>
            <consortium name="The Broad Institute Genome Sequencing Center for Infectious Disease"/>
            <person name="Wu L."/>
            <person name="Ma J."/>
        </authorList>
    </citation>
    <scope>NUCLEOTIDE SEQUENCE [LARGE SCALE GENOMIC DNA]</scope>
    <source>
        <strain evidence="3">JCM 31319</strain>
    </source>
</reference>
<dbReference type="Proteomes" id="UP001597094">
    <property type="component" value="Unassembled WGS sequence"/>
</dbReference>
<proteinExistence type="predicted"/>
<comment type="caution">
    <text evidence="2">The sequence shown here is derived from an EMBL/GenBank/DDBJ whole genome shotgun (WGS) entry which is preliminary data.</text>
</comment>
<dbReference type="InterPro" id="IPR046732">
    <property type="entry name" value="DUF6624"/>
</dbReference>
<dbReference type="EMBL" id="JBHTLD010000179">
    <property type="protein sequence ID" value="MFD1187825.1"/>
    <property type="molecule type" value="Genomic_DNA"/>
</dbReference>
<evidence type="ECO:0000256" key="1">
    <source>
        <dbReference type="SAM" id="SignalP"/>
    </source>
</evidence>
<organism evidence="2 3">
    <name type="scientific">Pontibacter rugosus</name>
    <dbReference type="NCBI Taxonomy" id="1745966"/>
    <lineage>
        <taxon>Bacteria</taxon>
        <taxon>Pseudomonadati</taxon>
        <taxon>Bacteroidota</taxon>
        <taxon>Cytophagia</taxon>
        <taxon>Cytophagales</taxon>
        <taxon>Hymenobacteraceae</taxon>
        <taxon>Pontibacter</taxon>
    </lineage>
</organism>
<feature type="signal peptide" evidence="1">
    <location>
        <begin position="1"/>
        <end position="20"/>
    </location>
</feature>
<keyword evidence="1" id="KW-0732">Signal</keyword>
<sequence length="306" mass="34735">MNKILWSMLLLVSMSAAVSAQSISEASTKYKAKEYRVSGEIYTKVFAQGRGSATDYYNAACSWAMAGDKKKALLYLQQAINKGYINLNHLKKDNDFNSLHQEKRWIALLKGLEKKVAALEANYNKPLKVELEQIYAKDQEVRQAFDVALKKYGSESKETQQVLQKIIEVDKENQELVAAILAKHGWPGKTMVGPQASNAAFLVVQHSKKEVMEKCLPLLREATAIGEADKSQLALVEDKVRMYNEQPQLYGSQLKVNTVTGKYELYKIEDEANVNKRREEMGLEPLQDYVKRFGIDYQVPQIKTEE</sequence>
<evidence type="ECO:0000313" key="3">
    <source>
        <dbReference type="Proteomes" id="UP001597094"/>
    </source>
</evidence>
<gene>
    <name evidence="2" type="ORF">ACFQ2O_16535</name>
</gene>
<protein>
    <submittedName>
        <fullName evidence="2">DUF6624 domain-containing protein</fullName>
    </submittedName>
</protein>
<evidence type="ECO:0000313" key="2">
    <source>
        <dbReference type="EMBL" id="MFD1187825.1"/>
    </source>
</evidence>
<keyword evidence="3" id="KW-1185">Reference proteome</keyword>